<dbReference type="EMBL" id="UFYW01000001">
    <property type="protein sequence ID" value="STD82552.1"/>
    <property type="molecule type" value="Genomic_DNA"/>
</dbReference>
<gene>
    <name evidence="1" type="primary">mcrC</name>
    <name evidence="1" type="ORF">NCTC12360_00981</name>
</gene>
<sequence>MMEKNSKIPIRNIYYMLSYAYQTIGLSEYQRMNVEQFDNVKGLYIEILKIGLPVLIRGGLIKDYVQETDRTTVIKGKIDIGSSIKQNALVDKKLVVLYDVFSEDVLLNQILKATIQYLYKLPDISKPDKRFFFGLLPYFSDVTDIELSLRLWKKVEYNRQNIRYQFLIDVCRYLYEELLLDESNEEQWIREMKDEQRLSSLYEKFVFAFYKRDTCYKVTHPQIPWIVGDGFIEALPNMQTDIVLSDGAKTLIVDTKFYSENMATRFIGSDAKQKTANLYQIFTYVNNWISKDGEVVGGMLLYAKTIEEHQPNHHYELNGYPISVVTLDLNQTFEDIKNELLKHASQFFQP</sequence>
<reference evidence="1 2" key="1">
    <citation type="submission" date="2018-06" db="EMBL/GenBank/DDBJ databases">
        <authorList>
            <consortium name="Pathogen Informatics"/>
            <person name="Doyle S."/>
        </authorList>
    </citation>
    <scope>NUCLEOTIDE SEQUENCE [LARGE SCALE GENOMIC DNA]</scope>
    <source>
        <strain evidence="1 2">NCTC12360</strain>
    </source>
</reference>
<dbReference type="PANTHER" id="PTHR38733">
    <property type="entry name" value="PROTEIN MCRC"/>
    <property type="match status" value="1"/>
</dbReference>
<keyword evidence="2" id="KW-1185">Reference proteome</keyword>
<organism evidence="1 2">
    <name type="scientific">Enterococcus gallinarum</name>
    <dbReference type="NCBI Taxonomy" id="1353"/>
    <lineage>
        <taxon>Bacteria</taxon>
        <taxon>Bacillati</taxon>
        <taxon>Bacillota</taxon>
        <taxon>Bacilli</taxon>
        <taxon>Lactobacillales</taxon>
        <taxon>Enterococcaceae</taxon>
        <taxon>Enterococcus</taxon>
    </lineage>
</organism>
<accession>A0A376GXY9</accession>
<dbReference type="InterPro" id="IPR019292">
    <property type="entry name" value="McrC"/>
</dbReference>
<dbReference type="REBASE" id="430815">
    <property type="entry name" value="Efa12360McrBCP"/>
</dbReference>
<evidence type="ECO:0000313" key="2">
    <source>
        <dbReference type="Proteomes" id="UP000254807"/>
    </source>
</evidence>
<evidence type="ECO:0000313" key="1">
    <source>
        <dbReference type="EMBL" id="STD82552.1"/>
    </source>
</evidence>
<dbReference type="Pfam" id="PF10117">
    <property type="entry name" value="McrBC"/>
    <property type="match status" value="1"/>
</dbReference>
<name>A0A376GXY9_ENTGA</name>
<proteinExistence type="predicted"/>
<protein>
    <submittedName>
        <fullName evidence="1">5-methylcytosine-specific restriction enzyme subunit McrC</fullName>
    </submittedName>
</protein>
<dbReference type="PANTHER" id="PTHR38733:SF1">
    <property type="entry name" value="TYPE IV METHYL-DIRECTED RESTRICTION ENZYME ECOKMCRBC"/>
    <property type="match status" value="1"/>
</dbReference>
<dbReference type="Proteomes" id="UP000254807">
    <property type="component" value="Unassembled WGS sequence"/>
</dbReference>
<dbReference type="AlphaFoldDB" id="A0A376GXY9"/>